<evidence type="ECO:0008006" key="3">
    <source>
        <dbReference type="Google" id="ProtNLM"/>
    </source>
</evidence>
<comment type="caution">
    <text evidence="1">The sequence shown here is derived from an EMBL/GenBank/DDBJ whole genome shotgun (WGS) entry which is preliminary data.</text>
</comment>
<name>A0ABV5YXT8_9ACTN</name>
<protein>
    <recommendedName>
        <fullName evidence="3">DUF5666 domain-containing protein</fullName>
    </recommendedName>
</protein>
<gene>
    <name evidence="1" type="ORF">ACFFNX_47575</name>
</gene>
<evidence type="ECO:0000313" key="1">
    <source>
        <dbReference type="EMBL" id="MFB9839833.1"/>
    </source>
</evidence>
<reference evidence="1 2" key="1">
    <citation type="submission" date="2024-09" db="EMBL/GenBank/DDBJ databases">
        <authorList>
            <person name="Sun Q."/>
            <person name="Mori K."/>
        </authorList>
    </citation>
    <scope>NUCLEOTIDE SEQUENCE [LARGE SCALE GENOMIC DNA]</scope>
    <source>
        <strain evidence="1 2">TBRC 0563</strain>
    </source>
</reference>
<dbReference type="Proteomes" id="UP001589627">
    <property type="component" value="Unassembled WGS sequence"/>
</dbReference>
<evidence type="ECO:0000313" key="2">
    <source>
        <dbReference type="Proteomes" id="UP001589627"/>
    </source>
</evidence>
<dbReference type="RefSeq" id="WP_378213024.1">
    <property type="nucleotide sequence ID" value="NZ_JBHLZP010000826.1"/>
</dbReference>
<proteinExistence type="predicted"/>
<keyword evidence="2" id="KW-1185">Reference proteome</keyword>
<accession>A0ABV5YXT8</accession>
<organism evidence="1 2">
    <name type="scientific">Actinoallomurus acaciae</name>
    <dbReference type="NCBI Taxonomy" id="502577"/>
    <lineage>
        <taxon>Bacteria</taxon>
        <taxon>Bacillati</taxon>
        <taxon>Actinomycetota</taxon>
        <taxon>Actinomycetes</taxon>
        <taxon>Streptosporangiales</taxon>
        <taxon>Thermomonosporaceae</taxon>
        <taxon>Actinoallomurus</taxon>
    </lineage>
</organism>
<sequence length="167" mass="17570">MNKKVLGGVSALAIGVVGTGVYLAVPASAGSPQAVPAAASKPKANAEQRQQARKALRRRVGVHGDATVRTKKNGFVQVTWQRGVLTAKSGSTLTVRSLDGTTWQWQTAKGTKFHKDGQKADLSKLSVNDFILVYGRAGAGNARTANRVFAPKKVPAKATQSPTPQHS</sequence>
<dbReference type="EMBL" id="JBHLZP010000826">
    <property type="protein sequence ID" value="MFB9839833.1"/>
    <property type="molecule type" value="Genomic_DNA"/>
</dbReference>